<dbReference type="SUPFAM" id="SSF53756">
    <property type="entry name" value="UDP-Glycosyltransferase/glycogen phosphorylase"/>
    <property type="match status" value="1"/>
</dbReference>
<organism evidence="1 2">
    <name type="scientific">Medicago truncatula</name>
    <name type="common">Barrel medic</name>
    <name type="synonym">Medicago tribuloides</name>
    <dbReference type="NCBI Taxonomy" id="3880"/>
    <lineage>
        <taxon>Eukaryota</taxon>
        <taxon>Viridiplantae</taxon>
        <taxon>Streptophyta</taxon>
        <taxon>Embryophyta</taxon>
        <taxon>Tracheophyta</taxon>
        <taxon>Spermatophyta</taxon>
        <taxon>Magnoliopsida</taxon>
        <taxon>eudicotyledons</taxon>
        <taxon>Gunneridae</taxon>
        <taxon>Pentapetalae</taxon>
        <taxon>rosids</taxon>
        <taxon>fabids</taxon>
        <taxon>Fabales</taxon>
        <taxon>Fabaceae</taxon>
        <taxon>Papilionoideae</taxon>
        <taxon>50 kb inversion clade</taxon>
        <taxon>NPAAA clade</taxon>
        <taxon>Hologalegina</taxon>
        <taxon>IRL clade</taxon>
        <taxon>Trifolieae</taxon>
        <taxon>Medicago</taxon>
    </lineage>
</organism>
<dbReference type="EC" id="2.4.1.121" evidence="1"/>
<proteinExistence type="predicted"/>
<protein>
    <submittedName>
        <fullName evidence="1">Putative indole-3-acetate beta-glucosyltransferase</fullName>
        <ecNumber evidence="1">2.4.1.121</ecNumber>
    </submittedName>
</protein>
<name>A0A396H867_MEDTR</name>
<keyword evidence="1" id="KW-0328">Glycosyltransferase</keyword>
<dbReference type="Proteomes" id="UP000265566">
    <property type="component" value="Chromosome 7"/>
</dbReference>
<dbReference type="Gene3D" id="3.40.50.2000">
    <property type="entry name" value="Glycogen Phosphorylase B"/>
    <property type="match status" value="1"/>
</dbReference>
<dbReference type="AlphaFoldDB" id="A0A396H867"/>
<comment type="caution">
    <text evidence="1">The sequence shown here is derived from an EMBL/GenBank/DDBJ whole genome shotgun (WGS) entry which is preliminary data.</text>
</comment>
<reference evidence="2" key="1">
    <citation type="journal article" date="2018" name="Nat. Plants">
        <title>Whole-genome landscape of Medicago truncatula symbiotic genes.</title>
        <authorList>
            <person name="Pecrix Y."/>
            <person name="Staton S.E."/>
            <person name="Sallet E."/>
            <person name="Lelandais-Briere C."/>
            <person name="Moreau S."/>
            <person name="Carrere S."/>
            <person name="Blein T."/>
            <person name="Jardinaud M.F."/>
            <person name="Latrasse D."/>
            <person name="Zouine M."/>
            <person name="Zahm M."/>
            <person name="Kreplak J."/>
            <person name="Mayjonade B."/>
            <person name="Satge C."/>
            <person name="Perez M."/>
            <person name="Cauet S."/>
            <person name="Marande W."/>
            <person name="Chantry-Darmon C."/>
            <person name="Lopez-Roques C."/>
            <person name="Bouchez O."/>
            <person name="Berard A."/>
            <person name="Debelle F."/>
            <person name="Munos S."/>
            <person name="Bendahmane A."/>
            <person name="Berges H."/>
            <person name="Niebel A."/>
            <person name="Buitink J."/>
            <person name="Frugier F."/>
            <person name="Benhamed M."/>
            <person name="Crespi M."/>
            <person name="Gouzy J."/>
            <person name="Gamas P."/>
        </authorList>
    </citation>
    <scope>NUCLEOTIDE SEQUENCE [LARGE SCALE GENOMIC DNA]</scope>
    <source>
        <strain evidence="2">cv. Jemalong A17</strain>
    </source>
</reference>
<evidence type="ECO:0000313" key="1">
    <source>
        <dbReference type="EMBL" id="RHN47167.1"/>
    </source>
</evidence>
<dbReference type="GO" id="GO:0047215">
    <property type="term" value="F:indole-3-acetate beta-glucosyltransferase activity"/>
    <property type="evidence" value="ECO:0007669"/>
    <property type="project" value="UniProtKB-EC"/>
</dbReference>
<dbReference type="Gramene" id="rna41732">
    <property type="protein sequence ID" value="RHN47167.1"/>
    <property type="gene ID" value="gene41732"/>
</dbReference>
<evidence type="ECO:0000313" key="2">
    <source>
        <dbReference type="Proteomes" id="UP000265566"/>
    </source>
</evidence>
<accession>A0A396H867</accession>
<sequence length="54" mass="6315">MPLDSDQGIDAKFVADVWKVGIRTLFDEKQIVRKDTLKNCICEIMDMMRKAKRL</sequence>
<gene>
    <name evidence="1" type="ORF">MtrunA17_Chr7g0250011</name>
</gene>
<dbReference type="EMBL" id="PSQE01000007">
    <property type="protein sequence ID" value="RHN47167.1"/>
    <property type="molecule type" value="Genomic_DNA"/>
</dbReference>
<keyword evidence="1" id="KW-0808">Transferase</keyword>